<evidence type="ECO:0000313" key="1">
    <source>
        <dbReference type="EMBL" id="MBC8577426.1"/>
    </source>
</evidence>
<comment type="caution">
    <text evidence="1">The sequence shown here is derived from an EMBL/GenBank/DDBJ whole genome shotgun (WGS) entry which is preliminary data.</text>
</comment>
<keyword evidence="2" id="KW-1185">Reference proteome</keyword>
<organism evidence="1 2">
    <name type="scientific">Yanshouia hominis</name>
    <dbReference type="NCBI Taxonomy" id="2763673"/>
    <lineage>
        <taxon>Bacteria</taxon>
        <taxon>Bacillati</taxon>
        <taxon>Bacillota</taxon>
        <taxon>Clostridia</taxon>
        <taxon>Eubacteriales</taxon>
        <taxon>Oscillospiraceae</taxon>
        <taxon>Yanshouia</taxon>
    </lineage>
</organism>
<sequence length="156" mass="18546">MSNRFKNTLYTLGDYKHVGGHIRYVTNDDGTLFSGHYHKRFEYMSTKGITDMVYLPSRFSNHYLKDDCLLISYSGKITAVKSDARYVDEYEGWDDWVWGNEIVTILRGARKYSGYDIEPFIEKLKWKKEYMQTEFPDPFDPNRWNSIDVDELFSED</sequence>
<reference evidence="1 2" key="1">
    <citation type="submission" date="2020-08" db="EMBL/GenBank/DDBJ databases">
        <title>Genome public.</title>
        <authorList>
            <person name="Liu C."/>
            <person name="Sun Q."/>
        </authorList>
    </citation>
    <scope>NUCLEOTIDE SEQUENCE [LARGE SCALE GENOMIC DNA]</scope>
    <source>
        <strain evidence="1 2">BX1</strain>
    </source>
</reference>
<evidence type="ECO:0008006" key="3">
    <source>
        <dbReference type="Google" id="ProtNLM"/>
    </source>
</evidence>
<accession>A0ABR7NLY9</accession>
<evidence type="ECO:0000313" key="2">
    <source>
        <dbReference type="Proteomes" id="UP000658131"/>
    </source>
</evidence>
<dbReference type="RefSeq" id="WP_262400833.1">
    <property type="nucleotide sequence ID" value="NZ_JACRTB010000030.1"/>
</dbReference>
<dbReference type="Proteomes" id="UP000658131">
    <property type="component" value="Unassembled WGS sequence"/>
</dbReference>
<protein>
    <recommendedName>
        <fullName evidence="3">YopX protein domain-containing protein</fullName>
    </recommendedName>
</protein>
<proteinExistence type="predicted"/>
<name>A0ABR7NLY9_9FIRM</name>
<gene>
    <name evidence="1" type="ORF">H8717_13555</name>
</gene>
<dbReference type="EMBL" id="JACRTB010000030">
    <property type="protein sequence ID" value="MBC8577426.1"/>
    <property type="molecule type" value="Genomic_DNA"/>
</dbReference>